<keyword evidence="2" id="KW-0812">Transmembrane</keyword>
<dbReference type="RefSeq" id="WP_345716972.1">
    <property type="nucleotide sequence ID" value="NZ_BAABFP010000005.1"/>
</dbReference>
<evidence type="ECO:0000313" key="4">
    <source>
        <dbReference type="Proteomes" id="UP001596189"/>
    </source>
</evidence>
<evidence type="ECO:0000256" key="2">
    <source>
        <dbReference type="SAM" id="Phobius"/>
    </source>
</evidence>
<feature type="transmembrane region" description="Helical" evidence="2">
    <location>
        <begin position="36"/>
        <end position="55"/>
    </location>
</feature>
<keyword evidence="2" id="KW-0472">Membrane</keyword>
<dbReference type="EMBL" id="JBHSRD010000002">
    <property type="protein sequence ID" value="MFC6006110.1"/>
    <property type="molecule type" value="Genomic_DNA"/>
</dbReference>
<protein>
    <submittedName>
        <fullName evidence="3">Uncharacterized protein</fullName>
    </submittedName>
</protein>
<proteinExistence type="predicted"/>
<reference evidence="4" key="1">
    <citation type="journal article" date="2019" name="Int. J. Syst. Evol. Microbiol.">
        <title>The Global Catalogue of Microorganisms (GCM) 10K type strain sequencing project: providing services to taxonomists for standard genome sequencing and annotation.</title>
        <authorList>
            <consortium name="The Broad Institute Genomics Platform"/>
            <consortium name="The Broad Institute Genome Sequencing Center for Infectious Disease"/>
            <person name="Wu L."/>
            <person name="Ma J."/>
        </authorList>
    </citation>
    <scope>NUCLEOTIDE SEQUENCE [LARGE SCALE GENOMIC DNA]</scope>
    <source>
        <strain evidence="4">KACC 14249</strain>
    </source>
</reference>
<evidence type="ECO:0000313" key="3">
    <source>
        <dbReference type="EMBL" id="MFC6006110.1"/>
    </source>
</evidence>
<gene>
    <name evidence="3" type="ORF">ACFQDO_03110</name>
</gene>
<sequence length="140" mass="14365">MELTPALVVAAAVTVTGVLVLLGTDRRRTGRWSLPVVWTAGLAVVTAAAFCWIGGGLAWGVAAPGLVIWCATIATGGRPGVLVDPPPAGSSGDGTTRQQNRARRQHSRSTWRYVLLVLVVAAVLGALAVAAATGDLPWTS</sequence>
<comment type="caution">
    <text evidence="3">The sequence shown here is derived from an EMBL/GenBank/DDBJ whole genome shotgun (WGS) entry which is preliminary data.</text>
</comment>
<feature type="transmembrane region" description="Helical" evidence="2">
    <location>
        <begin position="61"/>
        <end position="81"/>
    </location>
</feature>
<evidence type="ECO:0000256" key="1">
    <source>
        <dbReference type="SAM" id="MobiDB-lite"/>
    </source>
</evidence>
<accession>A0ABW1JAM0</accession>
<feature type="region of interest" description="Disordered" evidence="1">
    <location>
        <begin position="82"/>
        <end position="105"/>
    </location>
</feature>
<name>A0ABW1JAM0_9ACTN</name>
<keyword evidence="2" id="KW-1133">Transmembrane helix</keyword>
<feature type="transmembrane region" description="Helical" evidence="2">
    <location>
        <begin position="6"/>
        <end position="24"/>
    </location>
</feature>
<keyword evidence="4" id="KW-1185">Reference proteome</keyword>
<dbReference type="Proteomes" id="UP001596189">
    <property type="component" value="Unassembled WGS sequence"/>
</dbReference>
<feature type="transmembrane region" description="Helical" evidence="2">
    <location>
        <begin position="113"/>
        <end position="134"/>
    </location>
</feature>
<organism evidence="3 4">
    <name type="scientific">Angustibacter luteus</name>
    <dbReference type="NCBI Taxonomy" id="658456"/>
    <lineage>
        <taxon>Bacteria</taxon>
        <taxon>Bacillati</taxon>
        <taxon>Actinomycetota</taxon>
        <taxon>Actinomycetes</taxon>
        <taxon>Kineosporiales</taxon>
        <taxon>Kineosporiaceae</taxon>
    </lineage>
</organism>